<dbReference type="InterPro" id="IPR036390">
    <property type="entry name" value="WH_DNA-bd_sf"/>
</dbReference>
<dbReference type="PANTHER" id="PTHR38465:SF1">
    <property type="entry name" value="HTH-TYPE TRANSCRIPTIONAL REGULATOR MJ1563-RELATED"/>
    <property type="match status" value="1"/>
</dbReference>
<dbReference type="GO" id="GO:0003677">
    <property type="term" value="F:DNA binding"/>
    <property type="evidence" value="ECO:0007669"/>
    <property type="project" value="UniProtKB-KW"/>
</dbReference>
<gene>
    <name evidence="4" type="ORF">SAMN05660413_02095</name>
</gene>
<keyword evidence="3" id="KW-0804">Transcription</keyword>
<evidence type="ECO:0000313" key="4">
    <source>
        <dbReference type="EMBL" id="SFN67397.1"/>
    </source>
</evidence>
<keyword evidence="2 4" id="KW-0238">DNA-binding</keyword>
<dbReference type="PANTHER" id="PTHR38465">
    <property type="entry name" value="HTH-TYPE TRANSCRIPTIONAL REGULATOR MJ1563-RELATED"/>
    <property type="match status" value="1"/>
</dbReference>
<dbReference type="InterPro" id="IPR036388">
    <property type="entry name" value="WH-like_DNA-bd_sf"/>
</dbReference>
<evidence type="ECO:0000256" key="1">
    <source>
        <dbReference type="ARBA" id="ARBA00023015"/>
    </source>
</evidence>
<organism evidence="4 5">
    <name type="scientific">Salegentibacter flavus</name>
    <dbReference type="NCBI Taxonomy" id="287099"/>
    <lineage>
        <taxon>Bacteria</taxon>
        <taxon>Pseudomonadati</taxon>
        <taxon>Bacteroidota</taxon>
        <taxon>Flavobacteriia</taxon>
        <taxon>Flavobacteriales</taxon>
        <taxon>Flavobacteriaceae</taxon>
        <taxon>Salegentibacter</taxon>
    </lineage>
</organism>
<dbReference type="EMBL" id="FOVL01000012">
    <property type="protein sequence ID" value="SFN67397.1"/>
    <property type="molecule type" value="Genomic_DNA"/>
</dbReference>
<evidence type="ECO:0000313" key="5">
    <source>
        <dbReference type="Proteomes" id="UP000199153"/>
    </source>
</evidence>
<accession>A0A1I5AY94</accession>
<proteinExistence type="predicted"/>
<dbReference type="RefSeq" id="WP_093409255.1">
    <property type="nucleotide sequence ID" value="NZ_FOVL01000012.1"/>
</dbReference>
<dbReference type="Proteomes" id="UP000199153">
    <property type="component" value="Unassembled WGS sequence"/>
</dbReference>
<sequence length="166" mass="19267">MNKAQLEEMKDRLVEKLGVQLEKEHQLAPVSARIFATVIMSGKQGITFDQLVKDLQAGKSTVSSHLENLQVSNRIEYYTKPGDRKRYFIVNPALMKNYINELTTKWEAQRSVHQEVLEFKRLSNEINKGTTETQFDLEFQQSLLTFFDEASEALEKLKLRLKSQDK</sequence>
<name>A0A1I5AY94_9FLAO</name>
<dbReference type="InterPro" id="IPR052362">
    <property type="entry name" value="HTH-GbsR_regulator"/>
</dbReference>
<dbReference type="STRING" id="287099.SAMN05660413_02095"/>
<dbReference type="AlphaFoldDB" id="A0A1I5AY94"/>
<evidence type="ECO:0000256" key="3">
    <source>
        <dbReference type="ARBA" id="ARBA00023163"/>
    </source>
</evidence>
<reference evidence="4 5" key="1">
    <citation type="submission" date="2016-10" db="EMBL/GenBank/DDBJ databases">
        <authorList>
            <person name="de Groot N.N."/>
        </authorList>
    </citation>
    <scope>NUCLEOTIDE SEQUENCE [LARGE SCALE GENOMIC DNA]</scope>
    <source>
        <strain evidence="4 5">DSM 17794</strain>
    </source>
</reference>
<keyword evidence="1" id="KW-0805">Transcription regulation</keyword>
<dbReference type="SUPFAM" id="SSF46785">
    <property type="entry name" value="Winged helix' DNA-binding domain"/>
    <property type="match status" value="1"/>
</dbReference>
<evidence type="ECO:0000256" key="2">
    <source>
        <dbReference type="ARBA" id="ARBA00023125"/>
    </source>
</evidence>
<protein>
    <submittedName>
        <fullName evidence="4">DNA-binding transcriptional regulator GbsR, MarR family</fullName>
    </submittedName>
</protein>
<dbReference type="OrthoDB" id="1807857at2"/>
<dbReference type="Gene3D" id="1.10.10.10">
    <property type="entry name" value="Winged helix-like DNA-binding domain superfamily/Winged helix DNA-binding domain"/>
    <property type="match status" value="1"/>
</dbReference>
<keyword evidence="5" id="KW-1185">Reference proteome</keyword>